<comment type="caution">
    <text evidence="2">The sequence shown here is derived from an EMBL/GenBank/DDBJ whole genome shotgun (WGS) entry which is preliminary data.</text>
</comment>
<feature type="compositionally biased region" description="Basic residues" evidence="1">
    <location>
        <begin position="315"/>
        <end position="333"/>
    </location>
</feature>
<protein>
    <submittedName>
        <fullName evidence="2">Uncharacterized protein</fullName>
    </submittedName>
</protein>
<dbReference type="Proteomes" id="UP001642482">
    <property type="component" value="Unassembled WGS sequence"/>
</dbReference>
<evidence type="ECO:0000313" key="3">
    <source>
        <dbReference type="Proteomes" id="UP001642482"/>
    </source>
</evidence>
<proteinExistence type="predicted"/>
<accession>A0ABP0B4Q4</accession>
<keyword evidence="3" id="KW-1185">Reference proteome</keyword>
<reference evidence="2 3" key="1">
    <citation type="submission" date="2024-01" db="EMBL/GenBank/DDBJ databases">
        <authorList>
            <person name="Allen C."/>
            <person name="Tagirdzhanova G."/>
        </authorList>
    </citation>
    <scope>NUCLEOTIDE SEQUENCE [LARGE SCALE GENOMIC DNA]</scope>
</reference>
<organism evidence="2 3">
    <name type="scientific">Sporothrix eucalyptigena</name>
    <dbReference type="NCBI Taxonomy" id="1812306"/>
    <lineage>
        <taxon>Eukaryota</taxon>
        <taxon>Fungi</taxon>
        <taxon>Dikarya</taxon>
        <taxon>Ascomycota</taxon>
        <taxon>Pezizomycotina</taxon>
        <taxon>Sordariomycetes</taxon>
        <taxon>Sordariomycetidae</taxon>
        <taxon>Ophiostomatales</taxon>
        <taxon>Ophiostomataceae</taxon>
        <taxon>Sporothrix</taxon>
    </lineage>
</organism>
<feature type="compositionally biased region" description="Basic residues" evidence="1">
    <location>
        <begin position="154"/>
        <end position="163"/>
    </location>
</feature>
<evidence type="ECO:0000313" key="2">
    <source>
        <dbReference type="EMBL" id="CAK7214236.1"/>
    </source>
</evidence>
<sequence length="546" mass="58043">MAFPSSSIPPVASPASFASALAQLTPPDHPVESVERWVNRLSTVSTEASATDLPALTRMPNRRARRSRSLDAQDGHAHQVVINAPVINVGPLPAVRQRERCTSTIAVNGDVGAITPRDSITSQQRQQATPQQVSSGIPLQVAQMHIAMHENFHKQKGQRRKHPNTNNTNVPWPKRWLGSQQWRQQQQQGRDIGLWENSFDGTSATAGTSLTGKYHSKVTHKLSDRVTCEHAFTVTGVSSGTATAGDTSSAATTQAAAATADQNKAVGSWASKPNGTRAKIAGNMANAPMKLMWLLNPRETLFQWAQARSDDTERAKRKALKEQRRQRKKAAAKRKAEGLPPLTEEDEELSQRLQEALVGSATVPSSTIAAPLVNGEIGGEGLSGSGDISAVAQLPSGESSVSDAATASTSAMPLETVHKGSVTALSVVGHRLVTQYGRIWMPQQTPHGEEEASIDAGDGAVSDLGDIGSVLSNCGGLVAPPNSVADSVYGHPAGVGQESEYGQFQSNFRGSFAGAAGPSISRYAKLLTHEASEDDRHSFVTCMSQQ</sequence>
<feature type="region of interest" description="Disordered" evidence="1">
    <location>
        <begin position="308"/>
        <end position="350"/>
    </location>
</feature>
<gene>
    <name evidence="2" type="ORF">SEUCBS140593_002114</name>
</gene>
<evidence type="ECO:0000256" key="1">
    <source>
        <dbReference type="SAM" id="MobiDB-lite"/>
    </source>
</evidence>
<name>A0ABP0B4Q4_9PEZI</name>
<feature type="region of interest" description="Disordered" evidence="1">
    <location>
        <begin position="153"/>
        <end position="173"/>
    </location>
</feature>
<dbReference type="EMBL" id="CAWUHD010000013">
    <property type="protein sequence ID" value="CAK7214236.1"/>
    <property type="molecule type" value="Genomic_DNA"/>
</dbReference>